<dbReference type="Pfam" id="PF08574">
    <property type="entry name" value="Iwr1"/>
    <property type="match status" value="1"/>
</dbReference>
<evidence type="ECO:0000256" key="8">
    <source>
        <dbReference type="ARBA" id="ARBA00022927"/>
    </source>
</evidence>
<evidence type="ECO:0000256" key="1">
    <source>
        <dbReference type="ARBA" id="ARBA00003202"/>
    </source>
</evidence>
<feature type="compositionally biased region" description="Acidic residues" evidence="10">
    <location>
        <begin position="275"/>
        <end position="284"/>
    </location>
</feature>
<keyword evidence="7" id="KW-0963">Cytoplasm</keyword>
<evidence type="ECO:0000313" key="12">
    <source>
        <dbReference type="EMBL" id="CAG8589109.1"/>
    </source>
</evidence>
<reference evidence="12" key="1">
    <citation type="submission" date="2021-06" db="EMBL/GenBank/DDBJ databases">
        <authorList>
            <person name="Kallberg Y."/>
            <person name="Tangrot J."/>
            <person name="Rosling A."/>
        </authorList>
    </citation>
    <scope>NUCLEOTIDE SEQUENCE</scope>
    <source>
        <strain evidence="12">UK204</strain>
    </source>
</reference>
<comment type="caution">
    <text evidence="12">The sequence shown here is derived from an EMBL/GenBank/DDBJ whole genome shotgun (WGS) entry which is preliminary data.</text>
</comment>
<keyword evidence="13" id="KW-1185">Reference proteome</keyword>
<comment type="function">
    <text evidence="1">Directs RNA polymerase II nuclear import.</text>
</comment>
<comment type="similarity">
    <text evidence="4">Belongs to the IWR1/SLC7A6OS family.</text>
</comment>
<comment type="subcellular location">
    <subcellularLocation>
        <location evidence="3">Cytoplasm</location>
    </subcellularLocation>
    <subcellularLocation>
        <location evidence="2">Nucleus</location>
    </subcellularLocation>
</comment>
<evidence type="ECO:0000256" key="9">
    <source>
        <dbReference type="ARBA" id="ARBA00023242"/>
    </source>
</evidence>
<keyword evidence="8" id="KW-0653">Protein transport</keyword>
<gene>
    <name evidence="12" type="ORF">FCALED_LOCUS7996</name>
</gene>
<evidence type="ECO:0000259" key="11">
    <source>
        <dbReference type="Pfam" id="PF08574"/>
    </source>
</evidence>
<dbReference type="InterPro" id="IPR013883">
    <property type="entry name" value="TF_Iwr1_dom"/>
</dbReference>
<dbReference type="PANTHER" id="PTHR31196">
    <property type="entry name" value="RNA POLYMERASE II NUCLEAR LOCALIZATION PROTEIN SLC7A6OS-RELATED"/>
    <property type="match status" value="1"/>
</dbReference>
<feature type="region of interest" description="Disordered" evidence="10">
    <location>
        <begin position="270"/>
        <end position="315"/>
    </location>
</feature>
<dbReference type="Proteomes" id="UP000789570">
    <property type="component" value="Unassembled WGS sequence"/>
</dbReference>
<proteinExistence type="inferred from homology"/>
<protein>
    <recommendedName>
        <fullName evidence="5">Probable RNA polymerase II nuclear localization protein SLC7A6OS</fullName>
    </recommendedName>
</protein>
<dbReference type="OrthoDB" id="6255506at2759"/>
<evidence type="ECO:0000313" key="13">
    <source>
        <dbReference type="Proteomes" id="UP000789570"/>
    </source>
</evidence>
<evidence type="ECO:0000256" key="10">
    <source>
        <dbReference type="SAM" id="MobiDB-lite"/>
    </source>
</evidence>
<evidence type="ECO:0000256" key="2">
    <source>
        <dbReference type="ARBA" id="ARBA00004123"/>
    </source>
</evidence>
<dbReference type="GO" id="GO:0015031">
    <property type="term" value="P:protein transport"/>
    <property type="evidence" value="ECO:0007669"/>
    <property type="project" value="UniProtKB-KW"/>
</dbReference>
<dbReference type="GO" id="GO:0032502">
    <property type="term" value="P:developmental process"/>
    <property type="evidence" value="ECO:0007669"/>
    <property type="project" value="TreeGrafter"/>
</dbReference>
<name>A0A9N9C353_9GLOM</name>
<evidence type="ECO:0000256" key="7">
    <source>
        <dbReference type="ARBA" id="ARBA00022490"/>
    </source>
</evidence>
<accession>A0A9N9C353</accession>
<dbReference type="EMBL" id="CAJVPQ010002244">
    <property type="protein sequence ID" value="CAG8589109.1"/>
    <property type="molecule type" value="Genomic_DNA"/>
</dbReference>
<dbReference type="GO" id="GO:0005737">
    <property type="term" value="C:cytoplasm"/>
    <property type="evidence" value="ECO:0007669"/>
    <property type="project" value="UniProtKB-SubCell"/>
</dbReference>
<sequence>MDPIESTTTTTPGLTIIRLKRKRNEEPLDALVVQQLFESGKKKAKRNDKEAKIEAKIEENLKVENVENVKEEPRESIQFIFRFAKTVEEISFNDSTKTQQLKDHIVKLISRKDILKRKGIETKQIREEQIARFNESGRKERYKVIDRNRQKSSSSLITSGDDVEDEDEVATNLFKMYDAVKENVSLIEPKFVEKDDIDSEIMCNFIPMVRQYLSLQEQIDKEDSDDAYVYDVYYRDDAMDLDDRMNFNKIATLTWFNDDGNELFVNESNEKDEIVYSDEEDSNAEDYYTHDYPDEDEEAWSVQEDNSDDDEDRYY</sequence>
<keyword evidence="6" id="KW-0813">Transport</keyword>
<keyword evidence="9" id="KW-0539">Nucleus</keyword>
<dbReference type="GO" id="GO:0005634">
    <property type="term" value="C:nucleus"/>
    <property type="evidence" value="ECO:0007669"/>
    <property type="project" value="UniProtKB-SubCell"/>
</dbReference>
<evidence type="ECO:0000256" key="3">
    <source>
        <dbReference type="ARBA" id="ARBA00004496"/>
    </source>
</evidence>
<dbReference type="InterPro" id="IPR040218">
    <property type="entry name" value="SLC7A6OS"/>
</dbReference>
<evidence type="ECO:0000256" key="5">
    <source>
        <dbReference type="ARBA" id="ARBA00017036"/>
    </source>
</evidence>
<feature type="compositionally biased region" description="Acidic residues" evidence="10">
    <location>
        <begin position="293"/>
        <end position="315"/>
    </location>
</feature>
<evidence type="ECO:0000256" key="6">
    <source>
        <dbReference type="ARBA" id="ARBA00022448"/>
    </source>
</evidence>
<feature type="domain" description="Transcription factor Iwr1" evidence="11">
    <location>
        <begin position="227"/>
        <end position="296"/>
    </location>
</feature>
<evidence type="ECO:0000256" key="4">
    <source>
        <dbReference type="ARBA" id="ARBA00010218"/>
    </source>
</evidence>
<organism evidence="12 13">
    <name type="scientific">Funneliformis caledonium</name>
    <dbReference type="NCBI Taxonomy" id="1117310"/>
    <lineage>
        <taxon>Eukaryota</taxon>
        <taxon>Fungi</taxon>
        <taxon>Fungi incertae sedis</taxon>
        <taxon>Mucoromycota</taxon>
        <taxon>Glomeromycotina</taxon>
        <taxon>Glomeromycetes</taxon>
        <taxon>Glomerales</taxon>
        <taxon>Glomeraceae</taxon>
        <taxon>Funneliformis</taxon>
    </lineage>
</organism>
<dbReference type="AlphaFoldDB" id="A0A9N9C353"/>
<dbReference type="PANTHER" id="PTHR31196:SF2">
    <property type="entry name" value="RNA POLYMERASE II NUCLEAR LOCALIZATION PROTEIN SLC7A6OS-RELATED"/>
    <property type="match status" value="1"/>
</dbReference>